<gene>
    <name evidence="1" type="ORF">niasHT_022470</name>
</gene>
<name>A0ABD2JGT8_9BILA</name>
<evidence type="ECO:0000313" key="1">
    <source>
        <dbReference type="EMBL" id="KAL3089838.1"/>
    </source>
</evidence>
<keyword evidence="2" id="KW-1185">Reference proteome</keyword>
<dbReference type="AlphaFoldDB" id="A0ABD2JGT8"/>
<accession>A0ABD2JGT8</accession>
<dbReference type="EMBL" id="JBICBT010000971">
    <property type="protein sequence ID" value="KAL3089838.1"/>
    <property type="molecule type" value="Genomic_DNA"/>
</dbReference>
<dbReference type="Proteomes" id="UP001620626">
    <property type="component" value="Unassembled WGS sequence"/>
</dbReference>
<protein>
    <submittedName>
        <fullName evidence="1">Uncharacterized protein</fullName>
    </submittedName>
</protein>
<comment type="caution">
    <text evidence="1">The sequence shown here is derived from an EMBL/GenBank/DDBJ whole genome shotgun (WGS) entry which is preliminary data.</text>
</comment>
<reference evidence="1 2" key="1">
    <citation type="submission" date="2024-10" db="EMBL/GenBank/DDBJ databases">
        <authorList>
            <person name="Kim D."/>
        </authorList>
    </citation>
    <scope>NUCLEOTIDE SEQUENCE [LARGE SCALE GENOMIC DNA]</scope>
    <source>
        <strain evidence="1">BH-2024</strain>
    </source>
</reference>
<organism evidence="1 2">
    <name type="scientific">Heterodera trifolii</name>
    <dbReference type="NCBI Taxonomy" id="157864"/>
    <lineage>
        <taxon>Eukaryota</taxon>
        <taxon>Metazoa</taxon>
        <taxon>Ecdysozoa</taxon>
        <taxon>Nematoda</taxon>
        <taxon>Chromadorea</taxon>
        <taxon>Rhabditida</taxon>
        <taxon>Tylenchina</taxon>
        <taxon>Tylenchomorpha</taxon>
        <taxon>Tylenchoidea</taxon>
        <taxon>Heteroderidae</taxon>
        <taxon>Heteroderinae</taxon>
        <taxon>Heterodera</taxon>
    </lineage>
</organism>
<proteinExistence type="predicted"/>
<evidence type="ECO:0000313" key="2">
    <source>
        <dbReference type="Proteomes" id="UP001620626"/>
    </source>
</evidence>
<sequence length="101" mass="11215">MCSLYRIVIEAISPKHDGLQGSAFQTRDIAIVRREGSQTIIVFCPFPARLIEFRLQEFVDTLNSALARVANAQDEIPALAASSHYQLFLCILSPMQTADGF</sequence>